<dbReference type="AlphaFoldDB" id="A0A9P4I275"/>
<feature type="region of interest" description="Disordered" evidence="1">
    <location>
        <begin position="29"/>
        <end position="87"/>
    </location>
</feature>
<name>A0A9P4I275_9PEZI</name>
<evidence type="ECO:0000313" key="2">
    <source>
        <dbReference type="EMBL" id="KAF2090842.1"/>
    </source>
</evidence>
<protein>
    <submittedName>
        <fullName evidence="2">Uncharacterized protein</fullName>
    </submittedName>
</protein>
<reference evidence="2" key="1">
    <citation type="journal article" date="2020" name="Stud. Mycol.">
        <title>101 Dothideomycetes genomes: a test case for predicting lifestyles and emergence of pathogens.</title>
        <authorList>
            <person name="Haridas S."/>
            <person name="Albert R."/>
            <person name="Binder M."/>
            <person name="Bloem J."/>
            <person name="Labutti K."/>
            <person name="Salamov A."/>
            <person name="Andreopoulos B."/>
            <person name="Baker S."/>
            <person name="Barry K."/>
            <person name="Bills G."/>
            <person name="Bluhm B."/>
            <person name="Cannon C."/>
            <person name="Castanera R."/>
            <person name="Culley D."/>
            <person name="Daum C."/>
            <person name="Ezra D."/>
            <person name="Gonzalez J."/>
            <person name="Henrissat B."/>
            <person name="Kuo A."/>
            <person name="Liang C."/>
            <person name="Lipzen A."/>
            <person name="Lutzoni F."/>
            <person name="Magnuson J."/>
            <person name="Mondo S."/>
            <person name="Nolan M."/>
            <person name="Ohm R."/>
            <person name="Pangilinan J."/>
            <person name="Park H.-J."/>
            <person name="Ramirez L."/>
            <person name="Alfaro M."/>
            <person name="Sun H."/>
            <person name="Tritt A."/>
            <person name="Yoshinaga Y."/>
            <person name="Zwiers L.-H."/>
            <person name="Turgeon B."/>
            <person name="Goodwin S."/>
            <person name="Spatafora J."/>
            <person name="Crous P."/>
            <person name="Grigoriev I."/>
        </authorList>
    </citation>
    <scope>NUCLEOTIDE SEQUENCE</scope>
    <source>
        <strain evidence="2">CBS 121410</strain>
    </source>
</reference>
<proteinExistence type="predicted"/>
<organism evidence="2 3">
    <name type="scientific">Saccharata proteae CBS 121410</name>
    <dbReference type="NCBI Taxonomy" id="1314787"/>
    <lineage>
        <taxon>Eukaryota</taxon>
        <taxon>Fungi</taxon>
        <taxon>Dikarya</taxon>
        <taxon>Ascomycota</taxon>
        <taxon>Pezizomycotina</taxon>
        <taxon>Dothideomycetes</taxon>
        <taxon>Dothideomycetes incertae sedis</taxon>
        <taxon>Botryosphaeriales</taxon>
        <taxon>Saccharataceae</taxon>
        <taxon>Saccharata</taxon>
    </lineage>
</organism>
<feature type="region of interest" description="Disordered" evidence="1">
    <location>
        <begin position="741"/>
        <end position="821"/>
    </location>
</feature>
<feature type="compositionally biased region" description="Basic and acidic residues" evidence="1">
    <location>
        <begin position="741"/>
        <end position="774"/>
    </location>
</feature>
<accession>A0A9P4I275</accession>
<sequence>MLCSGRTATGSALVATGFAPAWCCPPTSAGRPLEKKKRVGHISDPKPRSFHGGSSAQSRTGRPLEYNPATSKPKTRSGRPGLLSVGSLKGRDLNQTVMASSQVFRKATVAAAVVRAPKTITSAERRERDLRERERQKREMAEKMEREKRLQAERMRQQQQMEEEAAREREKSRKVRREAERLADLIGAEVEGVAEGIAELIHEEKERKLEPIRQQKRREELADWIDRNLDATREYVSSLFHDYDELRMKIWQEAEKDRVQRAEERQSYRSFVVLFSAVNRGMDSIAVSMCELESLSYTLAMKNSDIIKEHRATGQAKPDTDVSIELHYMQYLKALELSRNLRDELSWWEAEALAFRAEAHITRRYTTENKDTPGAIFRAWCWAVRGNMLDEIRKTREEIGVSLRDFSMARRRRGIPRDESLEKFRAQLYGMTQHYYQVLDLFAGSAPHSFMNQMWISRALQTDDYAELWVIDKIFLPFTKGAQMDLRWLRREAELHLEKWYADDRRNGVYDFCQRIIKDSTVYGHQTVAVLSEYYRTLRHRQAELSMNGTSDMSEDQRSQLWQKWYQYLKATLDAKDAADKLEAAKIEAVIARRSLTLKTPRASSRAPAQKRLPDSARPRLSLHRLGRGLLTYPYAPPVPTRSPARTRRETEDGAEVGRSESSRVKKEVEVKVETGGESDAGATTTVRESDKSKKKKKKKKRKIVSRAENSGFRRGTEEGREIGGSNTVYRSVDMGQIKVEKEIGVRRETEDGAEVGRSESSRVEKEVEVKVETGGESDADATTTLRESDKSKKKKKKKKRKIVSRAENSGFRRGTEDRRIDTVYRSIDMGQIKVEREIGVRGRDEQLD</sequence>
<feature type="compositionally biased region" description="Basic and acidic residues" evidence="1">
    <location>
        <begin position="647"/>
        <end position="675"/>
    </location>
</feature>
<dbReference type="Proteomes" id="UP000799776">
    <property type="component" value="Unassembled WGS sequence"/>
</dbReference>
<comment type="caution">
    <text evidence="2">The sequence shown here is derived from an EMBL/GenBank/DDBJ whole genome shotgun (WGS) entry which is preliminary data.</text>
</comment>
<feature type="region of interest" description="Disordered" evidence="1">
    <location>
        <begin position="599"/>
        <end position="729"/>
    </location>
</feature>
<feature type="compositionally biased region" description="Basic residues" evidence="1">
    <location>
        <begin position="792"/>
        <end position="804"/>
    </location>
</feature>
<evidence type="ECO:0000256" key="1">
    <source>
        <dbReference type="SAM" id="MobiDB-lite"/>
    </source>
</evidence>
<dbReference type="EMBL" id="ML978712">
    <property type="protein sequence ID" value="KAF2090842.1"/>
    <property type="molecule type" value="Genomic_DNA"/>
</dbReference>
<gene>
    <name evidence="2" type="ORF">K490DRAFT_62169</name>
</gene>
<feature type="compositionally biased region" description="Basic residues" evidence="1">
    <location>
        <begin position="693"/>
        <end position="705"/>
    </location>
</feature>
<evidence type="ECO:0000313" key="3">
    <source>
        <dbReference type="Proteomes" id="UP000799776"/>
    </source>
</evidence>
<keyword evidence="3" id="KW-1185">Reference proteome</keyword>
<feature type="region of interest" description="Disordered" evidence="1">
    <location>
        <begin position="124"/>
        <end position="144"/>
    </location>
</feature>